<dbReference type="Gene3D" id="1.10.10.10">
    <property type="entry name" value="Winged helix-like DNA-binding domain superfamily/Winged helix DNA-binding domain"/>
    <property type="match status" value="1"/>
</dbReference>
<keyword evidence="2" id="KW-0238">DNA-binding</keyword>
<comment type="caution">
    <text evidence="5">The sequence shown here is derived from an EMBL/GenBank/DDBJ whole genome shotgun (WGS) entry which is preliminary data.</text>
</comment>
<dbReference type="InterPro" id="IPR036388">
    <property type="entry name" value="WH-like_DNA-bd_sf"/>
</dbReference>
<dbReference type="PANTHER" id="PTHR42756">
    <property type="entry name" value="TRANSCRIPTIONAL REGULATOR, MARR"/>
    <property type="match status" value="1"/>
</dbReference>
<evidence type="ECO:0000256" key="3">
    <source>
        <dbReference type="ARBA" id="ARBA00023163"/>
    </source>
</evidence>
<keyword evidence="3" id="KW-0804">Transcription</keyword>
<dbReference type="InterPro" id="IPR036390">
    <property type="entry name" value="WH_DNA-bd_sf"/>
</dbReference>
<dbReference type="EMBL" id="VBTY01000210">
    <property type="protein sequence ID" value="MDG3496653.1"/>
    <property type="molecule type" value="Genomic_DNA"/>
</dbReference>
<dbReference type="AlphaFoldDB" id="A0A9X4MC25"/>
<dbReference type="Proteomes" id="UP001152872">
    <property type="component" value="Unassembled WGS sequence"/>
</dbReference>
<dbReference type="PROSITE" id="PS50995">
    <property type="entry name" value="HTH_MARR_2"/>
    <property type="match status" value="1"/>
</dbReference>
<evidence type="ECO:0000259" key="4">
    <source>
        <dbReference type="PROSITE" id="PS50995"/>
    </source>
</evidence>
<evidence type="ECO:0000313" key="6">
    <source>
        <dbReference type="Proteomes" id="UP001152872"/>
    </source>
</evidence>
<dbReference type="SMART" id="SM00347">
    <property type="entry name" value="HTH_MARR"/>
    <property type="match status" value="1"/>
</dbReference>
<proteinExistence type="predicted"/>
<keyword evidence="1" id="KW-0805">Transcription regulation</keyword>
<dbReference type="Pfam" id="PF01047">
    <property type="entry name" value="MarR"/>
    <property type="match status" value="1"/>
</dbReference>
<name>A0A9X4MC25_9CYAN</name>
<evidence type="ECO:0000256" key="2">
    <source>
        <dbReference type="ARBA" id="ARBA00023125"/>
    </source>
</evidence>
<reference evidence="5" key="1">
    <citation type="submission" date="2019-05" db="EMBL/GenBank/DDBJ databases">
        <title>Whole genome sequencing of Pseudanabaena catenata USMAC16.</title>
        <authorList>
            <person name="Khan Z."/>
            <person name="Omar W.M."/>
            <person name="Convey P."/>
            <person name="Merican F."/>
            <person name="Najimudin N."/>
        </authorList>
    </citation>
    <scope>NUCLEOTIDE SEQUENCE</scope>
    <source>
        <strain evidence="5">USMAC16</strain>
    </source>
</reference>
<feature type="domain" description="HTH marR-type" evidence="4">
    <location>
        <begin position="17"/>
        <end position="149"/>
    </location>
</feature>
<accession>A0A9X4MC25</accession>
<protein>
    <submittedName>
        <fullName evidence="5">MarR family transcriptional regulator</fullName>
    </submittedName>
</protein>
<gene>
    <name evidence="5" type="ORF">FEV09_19115</name>
</gene>
<dbReference type="GO" id="GO:0003700">
    <property type="term" value="F:DNA-binding transcription factor activity"/>
    <property type="evidence" value="ECO:0007669"/>
    <property type="project" value="InterPro"/>
</dbReference>
<dbReference type="GO" id="GO:0003677">
    <property type="term" value="F:DNA binding"/>
    <property type="evidence" value="ECO:0007669"/>
    <property type="project" value="UniProtKB-KW"/>
</dbReference>
<dbReference type="PANTHER" id="PTHR42756:SF1">
    <property type="entry name" value="TRANSCRIPTIONAL REPRESSOR OF EMRAB OPERON"/>
    <property type="match status" value="1"/>
</dbReference>
<evidence type="ECO:0000256" key="1">
    <source>
        <dbReference type="ARBA" id="ARBA00023015"/>
    </source>
</evidence>
<dbReference type="PRINTS" id="PR00598">
    <property type="entry name" value="HTHMARR"/>
</dbReference>
<dbReference type="InterPro" id="IPR000835">
    <property type="entry name" value="HTH_MarR-typ"/>
</dbReference>
<dbReference type="SUPFAM" id="SSF46785">
    <property type="entry name" value="Winged helix' DNA-binding domain"/>
    <property type="match status" value="1"/>
</dbReference>
<dbReference type="RefSeq" id="WP_009628843.1">
    <property type="nucleotide sequence ID" value="NZ_VBTY01000210.1"/>
</dbReference>
<organism evidence="5 6">
    <name type="scientific">Pseudanabaena catenata USMAC16</name>
    <dbReference type="NCBI Taxonomy" id="1855837"/>
    <lineage>
        <taxon>Bacteria</taxon>
        <taxon>Bacillati</taxon>
        <taxon>Cyanobacteriota</taxon>
        <taxon>Cyanophyceae</taxon>
        <taxon>Pseudanabaenales</taxon>
        <taxon>Pseudanabaenaceae</taxon>
        <taxon>Pseudanabaena</taxon>
    </lineage>
</organism>
<sequence>MSTASQKLSTQNASEAFIPMMRELVRTYQAFSACSETHIREFELTPAQFDVIASLGNTKGMCMGELGEKTLITKGTLTGVIDRLIQKQLVSRETPSDNRRSVIVQLTPKGQQVFEQVFPLHLAYLKERFDKLESSELDLLKALLARLRQAF</sequence>
<keyword evidence="6" id="KW-1185">Reference proteome</keyword>
<evidence type="ECO:0000313" key="5">
    <source>
        <dbReference type="EMBL" id="MDG3496653.1"/>
    </source>
</evidence>